<accession>A0A170ZJT6</accession>
<proteinExistence type="predicted"/>
<reference evidence="1" key="2">
    <citation type="journal article" date="2017" name="J. Med. Entomol.">
        <title>Transcriptome Analysis of the Triatoma infestans (Hemiptera: Reduviidae) Integument.</title>
        <authorList>
            <person name="Calderon-Fernandez G.M."/>
            <person name="Moriconi D.E."/>
            <person name="Dulbecco A.B."/>
            <person name="Juarez M.P."/>
        </authorList>
    </citation>
    <scope>NUCLEOTIDE SEQUENCE</scope>
    <source>
        <strain evidence="1">Int1</strain>
        <tissue evidence="1">Integument</tissue>
    </source>
</reference>
<organism evidence="1">
    <name type="scientific">Triatoma infestans</name>
    <name type="common">Assassin bug</name>
    <dbReference type="NCBI Taxonomy" id="30076"/>
    <lineage>
        <taxon>Eukaryota</taxon>
        <taxon>Metazoa</taxon>
        <taxon>Ecdysozoa</taxon>
        <taxon>Arthropoda</taxon>
        <taxon>Hexapoda</taxon>
        <taxon>Insecta</taxon>
        <taxon>Pterygota</taxon>
        <taxon>Neoptera</taxon>
        <taxon>Paraneoptera</taxon>
        <taxon>Hemiptera</taxon>
        <taxon>Heteroptera</taxon>
        <taxon>Panheteroptera</taxon>
        <taxon>Cimicomorpha</taxon>
        <taxon>Reduviidae</taxon>
        <taxon>Triatominae</taxon>
        <taxon>Triatoma</taxon>
    </lineage>
</organism>
<sequence length="12" mass="1313">MLSVASLDLNNH</sequence>
<name>A0A170ZJT6_TRIIF</name>
<dbReference type="EMBL" id="GEMB01002114">
    <property type="protein sequence ID" value="JAS01065.1"/>
    <property type="molecule type" value="Transcribed_RNA"/>
</dbReference>
<protein>
    <submittedName>
        <fullName evidence="1">Mediator of rna polymerase ii transcription subunit 4</fullName>
    </submittedName>
</protein>
<evidence type="ECO:0000313" key="1">
    <source>
        <dbReference type="EMBL" id="JAS01065.1"/>
    </source>
</evidence>
<reference evidence="1" key="1">
    <citation type="submission" date="2016-04" db="EMBL/GenBank/DDBJ databases">
        <authorList>
            <person name="Calderon-Fernandez G.M.Sr."/>
        </authorList>
    </citation>
    <scope>NUCLEOTIDE SEQUENCE</scope>
    <source>
        <strain evidence="1">Int1</strain>
        <tissue evidence="1">Integument</tissue>
    </source>
</reference>